<protein>
    <submittedName>
        <fullName evidence="1">DNA-directed RNA polymerase II subunit RPB2</fullName>
    </submittedName>
</protein>
<keyword evidence="2" id="KW-1185">Reference proteome</keyword>
<evidence type="ECO:0000313" key="1">
    <source>
        <dbReference type="EMBL" id="KAI8005437.1"/>
    </source>
</evidence>
<keyword evidence="1" id="KW-0804">Transcription</keyword>
<reference evidence="1 2" key="1">
    <citation type="journal article" date="2022" name="Plant J.">
        <title>Chromosome-level genome of Camellia lanceoleosa provides a valuable resource for understanding genome evolution and self-incompatibility.</title>
        <authorList>
            <person name="Gong W."/>
            <person name="Xiao S."/>
            <person name="Wang L."/>
            <person name="Liao Z."/>
            <person name="Chang Y."/>
            <person name="Mo W."/>
            <person name="Hu G."/>
            <person name="Li W."/>
            <person name="Zhao G."/>
            <person name="Zhu H."/>
            <person name="Hu X."/>
            <person name="Ji K."/>
            <person name="Xiang X."/>
            <person name="Song Q."/>
            <person name="Yuan D."/>
            <person name="Jin S."/>
            <person name="Zhang L."/>
        </authorList>
    </citation>
    <scope>NUCLEOTIDE SEQUENCE [LARGE SCALE GENOMIC DNA]</scope>
    <source>
        <strain evidence="1">SQ_2022a</strain>
    </source>
</reference>
<dbReference type="Proteomes" id="UP001060215">
    <property type="component" value="Chromosome 9"/>
</dbReference>
<evidence type="ECO:0000313" key="2">
    <source>
        <dbReference type="Proteomes" id="UP001060215"/>
    </source>
</evidence>
<sequence length="219" mass="25054">MESISNQSVKSLDCGPLARTFHWPKQTHFLGSEGGYFIINGSEKVLIAQERMSTNHVYVFKKRQRNKYAFVVEVQSMAESQNRPPSSMFVRMLSTTSAKGGSSGQYIRATLPYIRTEIPIVVVFRVLGFVADKDILEHICYEFSDFQMMDLLCPSLEEAFVIQNQQVALDYIGKKESAVGVTRDKRIRYAKEILQREMLPHVGTGEYCETKKAYYFGYV</sequence>
<name>A0ACC0GY19_9ERIC</name>
<comment type="caution">
    <text evidence="1">The sequence shown here is derived from an EMBL/GenBank/DDBJ whole genome shotgun (WGS) entry which is preliminary data.</text>
</comment>
<proteinExistence type="predicted"/>
<accession>A0ACC0GY19</accession>
<keyword evidence="1" id="KW-0240">DNA-directed RNA polymerase</keyword>
<gene>
    <name evidence="1" type="ORF">LOK49_LG08G02701</name>
</gene>
<organism evidence="1 2">
    <name type="scientific">Camellia lanceoleosa</name>
    <dbReference type="NCBI Taxonomy" id="1840588"/>
    <lineage>
        <taxon>Eukaryota</taxon>
        <taxon>Viridiplantae</taxon>
        <taxon>Streptophyta</taxon>
        <taxon>Embryophyta</taxon>
        <taxon>Tracheophyta</taxon>
        <taxon>Spermatophyta</taxon>
        <taxon>Magnoliopsida</taxon>
        <taxon>eudicotyledons</taxon>
        <taxon>Gunneridae</taxon>
        <taxon>Pentapetalae</taxon>
        <taxon>asterids</taxon>
        <taxon>Ericales</taxon>
        <taxon>Theaceae</taxon>
        <taxon>Camellia</taxon>
    </lineage>
</organism>
<dbReference type="EMBL" id="CM045766">
    <property type="protein sequence ID" value="KAI8005437.1"/>
    <property type="molecule type" value="Genomic_DNA"/>
</dbReference>